<organism evidence="1 2">
    <name type="scientific">Pantoea phage vB_PagS_AAS21</name>
    <dbReference type="NCBI Taxonomy" id="2575261"/>
    <lineage>
        <taxon>Viruses</taxon>
        <taxon>Duplodnaviria</taxon>
        <taxon>Heunggongvirae</taxon>
        <taxon>Uroviricota</taxon>
        <taxon>Caudoviricetes</taxon>
        <taxon>Demerecviridae</taxon>
        <taxon>Keyvirus</taxon>
        <taxon>Keyvirus AAS21</taxon>
    </lineage>
</organism>
<proteinExistence type="predicted"/>
<keyword evidence="2" id="KW-1185">Reference proteome</keyword>
<gene>
    <name evidence="1" type="ORF">AAS21_gp112</name>
</gene>
<accession>A0A4Y5P1L1</accession>
<name>A0A4Y5P1L1_9CAUD</name>
<sequence>MVIFEFIESKQSSFNKGLRVLVVGETYRAYEQTDGSVVLNDEKAGFTFHPAGSYEDFRAKFEILC</sequence>
<evidence type="ECO:0000313" key="2">
    <source>
        <dbReference type="Proteomes" id="UP000308921"/>
    </source>
</evidence>
<dbReference type="EMBL" id="MK770119">
    <property type="protein sequence ID" value="QCW23850.1"/>
    <property type="molecule type" value="Genomic_DNA"/>
</dbReference>
<reference evidence="1 2" key="1">
    <citation type="submission" date="2019-04" db="EMBL/GenBank/DDBJ databases">
        <title>Complete genome sequence of Pantoea bacteriophage vB_PagS_AAS21.</title>
        <authorList>
            <person name="Truncaite L."/>
            <person name="Simoliuniene M."/>
            <person name="Zajanckauskaite A."/>
            <person name="Meskys R."/>
            <person name="Simoliunas E."/>
        </authorList>
    </citation>
    <scope>NUCLEOTIDE SEQUENCE [LARGE SCALE GENOMIC DNA]</scope>
</reference>
<dbReference type="Proteomes" id="UP000308921">
    <property type="component" value="Segment"/>
</dbReference>
<protein>
    <submittedName>
        <fullName evidence="1">Uncharacterized protein</fullName>
    </submittedName>
</protein>
<evidence type="ECO:0000313" key="1">
    <source>
        <dbReference type="EMBL" id="QCW23850.1"/>
    </source>
</evidence>